<dbReference type="InterPro" id="IPR012854">
    <property type="entry name" value="Cu_amine_oxidase-like_N"/>
</dbReference>
<sequence length="175" mass="18669">MKTKKQMGWLGTMTAVAVLAGALTLTGAASAQDMMPKYDYSKVDVMMQNGMELVPLRQVAESLGFKVSWNGQNRSVTLGMGMGMGDGMMGDGMKDGGMMGDEGMGDGMKDGGMMGDDSMKDGMMNGKGRLLMIMIGSNMATIDGKSVELDYAPMIMHDKTYVSKAFVDMYLLGGM</sequence>
<keyword evidence="1" id="KW-0732">Signal</keyword>
<dbReference type="Pfam" id="PF07833">
    <property type="entry name" value="Cu_amine_oxidN1"/>
    <property type="match status" value="2"/>
</dbReference>
<proteinExistence type="predicted"/>
<gene>
    <name evidence="3" type="ORF">B5M42_16285</name>
</gene>
<feature type="chain" id="PRO_5021490273" description="Copper amine oxidase-like N-terminal domain-containing protein" evidence="1">
    <location>
        <begin position="32"/>
        <end position="175"/>
    </location>
</feature>
<dbReference type="OrthoDB" id="2627147at2"/>
<name>A0A4Y8PYZ1_9BACL</name>
<feature type="domain" description="Copper amine oxidase-like N-terminal" evidence="2">
    <location>
        <begin position="42"/>
        <end position="79"/>
    </location>
</feature>
<feature type="domain" description="Copper amine oxidase-like N-terminal" evidence="2">
    <location>
        <begin position="125"/>
        <end position="168"/>
    </location>
</feature>
<protein>
    <recommendedName>
        <fullName evidence="2">Copper amine oxidase-like N-terminal domain-containing protein</fullName>
    </recommendedName>
</protein>
<dbReference type="Proteomes" id="UP000298246">
    <property type="component" value="Unassembled WGS sequence"/>
</dbReference>
<feature type="signal peptide" evidence="1">
    <location>
        <begin position="1"/>
        <end position="31"/>
    </location>
</feature>
<evidence type="ECO:0000313" key="4">
    <source>
        <dbReference type="Proteomes" id="UP000298246"/>
    </source>
</evidence>
<organism evidence="3 4">
    <name type="scientific">Paenibacillus athensensis</name>
    <dbReference type="NCBI Taxonomy" id="1967502"/>
    <lineage>
        <taxon>Bacteria</taxon>
        <taxon>Bacillati</taxon>
        <taxon>Bacillota</taxon>
        <taxon>Bacilli</taxon>
        <taxon>Bacillales</taxon>
        <taxon>Paenibacillaceae</taxon>
        <taxon>Paenibacillus</taxon>
    </lineage>
</organism>
<dbReference type="SUPFAM" id="SSF55383">
    <property type="entry name" value="Copper amine oxidase, domain N"/>
    <property type="match status" value="2"/>
</dbReference>
<evidence type="ECO:0000256" key="1">
    <source>
        <dbReference type="SAM" id="SignalP"/>
    </source>
</evidence>
<comment type="caution">
    <text evidence="3">The sequence shown here is derived from an EMBL/GenBank/DDBJ whole genome shotgun (WGS) entry which is preliminary data.</text>
</comment>
<evidence type="ECO:0000259" key="2">
    <source>
        <dbReference type="Pfam" id="PF07833"/>
    </source>
</evidence>
<dbReference type="InterPro" id="IPR036582">
    <property type="entry name" value="Mao_N_sf"/>
</dbReference>
<dbReference type="EMBL" id="MYFO01000022">
    <property type="protein sequence ID" value="TFE85957.1"/>
    <property type="molecule type" value="Genomic_DNA"/>
</dbReference>
<dbReference type="Gene3D" id="3.30.457.10">
    <property type="entry name" value="Copper amine oxidase-like, N-terminal domain"/>
    <property type="match status" value="2"/>
</dbReference>
<accession>A0A4Y8PYZ1</accession>
<reference evidence="3 4" key="1">
    <citation type="submission" date="2017-03" db="EMBL/GenBank/DDBJ databases">
        <title>Isolation of Levoglucosan Utilizing Bacteria.</title>
        <authorList>
            <person name="Arya A.S."/>
        </authorList>
    </citation>
    <scope>NUCLEOTIDE SEQUENCE [LARGE SCALE GENOMIC DNA]</scope>
    <source>
        <strain evidence="3 4">MEC069</strain>
    </source>
</reference>
<keyword evidence="4" id="KW-1185">Reference proteome</keyword>
<dbReference type="RefSeq" id="WP_134754699.1">
    <property type="nucleotide sequence ID" value="NZ_MYFO02000006.1"/>
</dbReference>
<dbReference type="AlphaFoldDB" id="A0A4Y8PYZ1"/>
<evidence type="ECO:0000313" key="3">
    <source>
        <dbReference type="EMBL" id="TFE85957.1"/>
    </source>
</evidence>